<dbReference type="PANTHER" id="PTHR43708:SF8">
    <property type="entry name" value="OXIDOREDUCTASE"/>
    <property type="match status" value="1"/>
</dbReference>
<dbReference type="SUPFAM" id="SSF51735">
    <property type="entry name" value="NAD(P)-binding Rossmann-fold domains"/>
    <property type="match status" value="1"/>
</dbReference>
<organism evidence="2">
    <name type="scientific">Paenibacillus ihbetae</name>
    <dbReference type="NCBI Taxonomy" id="1870820"/>
    <lineage>
        <taxon>Bacteria</taxon>
        <taxon>Bacillati</taxon>
        <taxon>Bacillota</taxon>
        <taxon>Bacilli</taxon>
        <taxon>Bacillales</taxon>
        <taxon>Paenibacillaceae</taxon>
        <taxon>Paenibacillus</taxon>
    </lineage>
</organism>
<sequence length="301" mass="32258">MTLLNIGIIGLDTSHAVAFTRLLNDPGHPYHIPGGRVTAAFPGGSPDFPLSAGRVDGFTKEIKEQFGVAILSTPEEVAAACDAVLLLSADGRVHLRQFRSIASYGKPVFIDKPLALRTDEAKEIFAAASGSGVPLMSSSSLRYADALAQELAGEGADGILGADISGPMDVQPTQSHYFWYGIHAVEMLYAVMGRGAKEVTAVSTETEELITGVWEDGRIGTVRGSRRGTGRFTALIHRSEGSRFIDAGASDKPWYASLLEQVMIMFTEERAVLPAEETLEVIAFLEAAEKSRLSGCKEQLK</sequence>
<reference evidence="2" key="1">
    <citation type="submission" date="2016-08" db="EMBL/GenBank/DDBJ databases">
        <title>Complete Genome Seqeunce of Paenibacillus sp. nov. IHBB 9852 from high altitute lake of Indian trans-Himalayas.</title>
        <authorList>
            <person name="Kiran S."/>
            <person name="Swarnkar M.K."/>
            <person name="Rana A."/>
            <person name="Tewari R."/>
            <person name="Gulati A."/>
        </authorList>
    </citation>
    <scope>NUCLEOTIDE SEQUENCE [LARGE SCALE GENOMIC DNA]</scope>
    <source>
        <strain evidence="2">IHBB 9852</strain>
    </source>
</reference>
<dbReference type="EMBL" id="CP016809">
    <property type="protein sequence ID" value="ANY73267.1"/>
    <property type="molecule type" value="Genomic_DNA"/>
</dbReference>
<name>A0A1B2E049_9BACL</name>
<dbReference type="KEGG" id="pib:BBD41_12125"/>
<dbReference type="Pfam" id="PF01408">
    <property type="entry name" value="GFO_IDH_MocA"/>
    <property type="match status" value="1"/>
</dbReference>
<gene>
    <name evidence="2" type="ORF">BBD41_12125</name>
</gene>
<evidence type="ECO:0000313" key="2">
    <source>
        <dbReference type="EMBL" id="ANY73267.1"/>
    </source>
</evidence>
<dbReference type="InterPro" id="IPR051317">
    <property type="entry name" value="Gfo/Idh/MocA_oxidoreduct"/>
</dbReference>
<dbReference type="Gene3D" id="3.40.50.720">
    <property type="entry name" value="NAD(P)-binding Rossmann-like Domain"/>
    <property type="match status" value="1"/>
</dbReference>
<dbReference type="InterPro" id="IPR000683">
    <property type="entry name" value="Gfo/Idh/MocA-like_OxRdtase_N"/>
</dbReference>
<protein>
    <submittedName>
        <fullName evidence="2">Oxidoreductase</fullName>
    </submittedName>
</protein>
<dbReference type="PANTHER" id="PTHR43708">
    <property type="entry name" value="CONSERVED EXPRESSED OXIDOREDUCTASE (EUROFUNG)"/>
    <property type="match status" value="1"/>
</dbReference>
<proteinExistence type="predicted"/>
<dbReference type="Gene3D" id="3.30.360.10">
    <property type="entry name" value="Dihydrodipicolinate Reductase, domain 2"/>
    <property type="match status" value="1"/>
</dbReference>
<feature type="domain" description="Gfo/Idh/MocA-like oxidoreductase N-terminal" evidence="1">
    <location>
        <begin position="60"/>
        <end position="136"/>
    </location>
</feature>
<dbReference type="GO" id="GO:0000166">
    <property type="term" value="F:nucleotide binding"/>
    <property type="evidence" value="ECO:0007669"/>
    <property type="project" value="InterPro"/>
</dbReference>
<dbReference type="RefSeq" id="WP_099477751.1">
    <property type="nucleotide sequence ID" value="NZ_CP016809.1"/>
</dbReference>
<accession>A0A1B2E049</accession>
<dbReference type="InterPro" id="IPR036291">
    <property type="entry name" value="NAD(P)-bd_dom_sf"/>
</dbReference>
<dbReference type="AlphaFoldDB" id="A0A1B2E049"/>
<evidence type="ECO:0000259" key="1">
    <source>
        <dbReference type="Pfam" id="PF01408"/>
    </source>
</evidence>